<dbReference type="GO" id="GO:0015074">
    <property type="term" value="P:DNA integration"/>
    <property type="evidence" value="ECO:0007669"/>
    <property type="project" value="InterPro"/>
</dbReference>
<comment type="caution">
    <text evidence="4">The sequence shown here is derived from an EMBL/GenBank/DDBJ whole genome shotgun (WGS) entry which is preliminary data.</text>
</comment>
<dbReference type="PROSITE" id="PS51702">
    <property type="entry name" value="HTH_MU"/>
    <property type="match status" value="1"/>
</dbReference>
<keyword evidence="5" id="KW-1185">Reference proteome</keyword>
<dbReference type="InterPro" id="IPR012337">
    <property type="entry name" value="RNaseH-like_sf"/>
</dbReference>
<accession>A0A6V8LV36</accession>
<dbReference type="PROSITE" id="PS50994">
    <property type="entry name" value="INTEGRASE"/>
    <property type="match status" value="1"/>
</dbReference>
<dbReference type="InterPro" id="IPR015378">
    <property type="entry name" value="Transposase-like_Mu_C"/>
</dbReference>
<proteinExistence type="predicted"/>
<feature type="region of interest" description="Disordered" evidence="1">
    <location>
        <begin position="26"/>
        <end position="46"/>
    </location>
</feature>
<evidence type="ECO:0000313" key="4">
    <source>
        <dbReference type="EMBL" id="GFK94451.1"/>
    </source>
</evidence>
<dbReference type="Proteomes" id="UP000494245">
    <property type="component" value="Unassembled WGS sequence"/>
</dbReference>
<dbReference type="GO" id="GO:0003677">
    <property type="term" value="F:DNA binding"/>
    <property type="evidence" value="ECO:0007669"/>
    <property type="project" value="InterPro"/>
</dbReference>
<dbReference type="Gene3D" id="2.30.30.130">
    <property type="entry name" value="Transposase, Mu, C-terminal"/>
    <property type="match status" value="1"/>
</dbReference>
<reference evidence="4 5" key="2">
    <citation type="submission" date="2020-05" db="EMBL/GenBank/DDBJ databases">
        <title>Draft genome sequence of Desulfovibrio sp. strainFSS-1.</title>
        <authorList>
            <person name="Shimoshige H."/>
            <person name="Kobayashi H."/>
            <person name="Maekawa T."/>
        </authorList>
    </citation>
    <scope>NUCLEOTIDE SEQUENCE [LARGE SCALE GENOMIC DNA]</scope>
    <source>
        <strain evidence="4 5">SIID29052-01</strain>
    </source>
</reference>
<protein>
    <recommendedName>
        <fullName evidence="6">Transposase</fullName>
    </recommendedName>
</protein>
<dbReference type="InterPro" id="IPR001584">
    <property type="entry name" value="Integrase_cat-core"/>
</dbReference>
<reference evidence="4 5" key="1">
    <citation type="submission" date="2020-04" db="EMBL/GenBank/DDBJ databases">
        <authorList>
            <consortium name="Desulfovibrio sp. FSS-1 genome sequencing consortium"/>
            <person name="Shimoshige H."/>
            <person name="Kobayashi H."/>
            <person name="Maekawa T."/>
        </authorList>
    </citation>
    <scope>NUCLEOTIDE SEQUENCE [LARGE SCALE GENOMIC DNA]</scope>
    <source>
        <strain evidence="4 5">SIID29052-01</strain>
    </source>
</reference>
<organism evidence="4 5">
    <name type="scientific">Fundidesulfovibrio magnetotacticus</name>
    <dbReference type="NCBI Taxonomy" id="2730080"/>
    <lineage>
        <taxon>Bacteria</taxon>
        <taxon>Pseudomonadati</taxon>
        <taxon>Thermodesulfobacteriota</taxon>
        <taxon>Desulfovibrionia</taxon>
        <taxon>Desulfovibrionales</taxon>
        <taxon>Desulfovibrionaceae</taxon>
        <taxon>Fundidesulfovibrio</taxon>
    </lineage>
</organism>
<dbReference type="SUPFAM" id="SSF50610">
    <property type="entry name" value="mu transposase, C-terminal domain"/>
    <property type="match status" value="1"/>
</dbReference>
<evidence type="ECO:0000256" key="1">
    <source>
        <dbReference type="SAM" id="MobiDB-lite"/>
    </source>
</evidence>
<evidence type="ECO:0000259" key="2">
    <source>
        <dbReference type="PROSITE" id="PS50994"/>
    </source>
</evidence>
<sequence>MALQEAYTASELAPFLGIDARNVRERAKRESWRSRPRKGRGGGNEWLVTSMPSATREAIASALMAQDAPAVPDPAPAPAVQAPAESLGRLTQHQRETALARLAFVREIERAAAMIGKEKAIRNLLKALADGSLAPRLSELVSVANDRFGSGEKRGLSRRRLYEWCSLFASGGDAALAPRHQGKDMAVPAWAPAFLAIWQRPQKPSIADAYRQFADECTGTLPSIFAVRRFLEKVAAPDREAGRATGNALLKLRPYKRRRTDELWPTDVYTADGTTFDAEIQHPLHGSPWKPEITLVIDVATRRCVGLAVGEAENAFTVLDALRVACLWGGIPCILYTDNGPGYKNTLMASEASGMLARLDIELRNSIPGRPQGKGLMERAVQTICVPAAKRLASCSHGDMDQDAGKKVFKITRAGLKQHGKSPLLPTFEAFKTALLDRVDEYNATPHRSLPRVVDASGRRRHLTPDEYWHSFGPRGFAALPVPEGIRDELFMPGIPRKVRNGMVQLFNATYFSEDLADFHGDYVEVRYDIWDASRVYCWTTEGAKICAAELEGNAMDYFPMAQIEAARERRATGRIARLVEKVQRVAPGATVLLPDAPSTHTIMADSIVKAQPLPVKPVLDLQAEPTVPELSTRRPVFTSMQDRYAWLMHNPDSWTDADRKWVAGYVTSDQYADLHTYFEARCIAWPGFEQQARN</sequence>
<dbReference type="Gene3D" id="3.30.420.10">
    <property type="entry name" value="Ribonuclease H-like superfamily/Ribonuclease H"/>
    <property type="match status" value="1"/>
</dbReference>
<dbReference type="Pfam" id="PF09299">
    <property type="entry name" value="Mu-transpos_C"/>
    <property type="match status" value="1"/>
</dbReference>
<dbReference type="SUPFAM" id="SSF46955">
    <property type="entry name" value="Putative DNA-binding domain"/>
    <property type="match status" value="1"/>
</dbReference>
<dbReference type="RefSeq" id="WP_173084545.1">
    <property type="nucleotide sequence ID" value="NZ_BLTE01000010.1"/>
</dbReference>
<feature type="domain" description="HTH Mu-type" evidence="3">
    <location>
        <begin position="3"/>
        <end position="67"/>
    </location>
</feature>
<dbReference type="EMBL" id="BLTE01000010">
    <property type="protein sequence ID" value="GFK94451.1"/>
    <property type="molecule type" value="Genomic_DNA"/>
</dbReference>
<dbReference type="InterPro" id="IPR009004">
    <property type="entry name" value="Transposase_Mu_C"/>
</dbReference>
<dbReference type="Gene3D" id="1.10.10.10">
    <property type="entry name" value="Winged helix-like DNA-binding domain superfamily/Winged helix DNA-binding domain"/>
    <property type="match status" value="1"/>
</dbReference>
<dbReference type="Pfam" id="PF02316">
    <property type="entry name" value="HTH_Tnp_Mu_1"/>
    <property type="match status" value="1"/>
</dbReference>
<evidence type="ECO:0000313" key="5">
    <source>
        <dbReference type="Proteomes" id="UP000494245"/>
    </source>
</evidence>
<dbReference type="SUPFAM" id="SSF53098">
    <property type="entry name" value="Ribonuclease H-like"/>
    <property type="match status" value="1"/>
</dbReference>
<dbReference type="InterPro" id="IPR036397">
    <property type="entry name" value="RNaseH_sf"/>
</dbReference>
<dbReference type="InterPro" id="IPR036388">
    <property type="entry name" value="WH-like_DNA-bd_sf"/>
</dbReference>
<gene>
    <name evidence="4" type="ORF">NNJEOMEG_02296</name>
</gene>
<feature type="domain" description="Integrase catalytic" evidence="2">
    <location>
        <begin position="250"/>
        <end position="473"/>
    </location>
</feature>
<evidence type="ECO:0000259" key="3">
    <source>
        <dbReference type="PROSITE" id="PS51702"/>
    </source>
</evidence>
<evidence type="ECO:0008006" key="6">
    <source>
        <dbReference type="Google" id="ProtNLM"/>
    </source>
</evidence>
<name>A0A6V8LV36_9BACT</name>
<dbReference type="InterPro" id="IPR003314">
    <property type="entry name" value="Mu-type_HTH"/>
</dbReference>
<dbReference type="InterPro" id="IPR009061">
    <property type="entry name" value="DNA-bd_dom_put_sf"/>
</dbReference>
<dbReference type="AlphaFoldDB" id="A0A6V8LV36"/>